<dbReference type="AlphaFoldDB" id="A0A9W9KLG0"/>
<dbReference type="Gene3D" id="3.90.550.10">
    <property type="entry name" value="Spore Coat Polysaccharide Biosynthesis Protein SpsA, Chain A"/>
    <property type="match status" value="1"/>
</dbReference>
<dbReference type="GeneID" id="81353112"/>
<comment type="caution">
    <text evidence="2">The sequence shown here is derived from an EMBL/GenBank/DDBJ whole genome shotgun (WGS) entry which is preliminary data.</text>
</comment>
<sequence>MSPFNDYSTIMSGKQVDWSRFAYTQYVTNTEYLCNSVMLFETLHRLGSKADRLLMYPFNYSTADDDNSTESRLLRLARDKFGAKLKPIKIQRREVKDSNKWAHDENSDMGRELYQASGFQSNKIRSDPKP</sequence>
<dbReference type="OrthoDB" id="2014201at2759"/>
<dbReference type="Proteomes" id="UP001149074">
    <property type="component" value="Unassembled WGS sequence"/>
</dbReference>
<keyword evidence="3" id="KW-1185">Reference proteome</keyword>
<evidence type="ECO:0000313" key="3">
    <source>
        <dbReference type="Proteomes" id="UP001149074"/>
    </source>
</evidence>
<accession>A0A9W9KLG0</accession>
<protein>
    <submittedName>
        <fullName evidence="2">Glucose N-acetyltransferase 1</fullName>
    </submittedName>
</protein>
<gene>
    <name evidence="2" type="ORF">N7532_001639</name>
</gene>
<reference evidence="2" key="1">
    <citation type="submission" date="2022-11" db="EMBL/GenBank/DDBJ databases">
        <authorList>
            <person name="Petersen C."/>
        </authorList>
    </citation>
    <scope>NUCLEOTIDE SEQUENCE</scope>
    <source>
        <strain evidence="2">IBT 30761</strain>
    </source>
</reference>
<proteinExistence type="predicted"/>
<feature type="region of interest" description="Disordered" evidence="1">
    <location>
        <begin position="96"/>
        <end position="130"/>
    </location>
</feature>
<organism evidence="2 3">
    <name type="scientific">Penicillium argentinense</name>
    <dbReference type="NCBI Taxonomy" id="1131581"/>
    <lineage>
        <taxon>Eukaryota</taxon>
        <taxon>Fungi</taxon>
        <taxon>Dikarya</taxon>
        <taxon>Ascomycota</taxon>
        <taxon>Pezizomycotina</taxon>
        <taxon>Eurotiomycetes</taxon>
        <taxon>Eurotiomycetidae</taxon>
        <taxon>Eurotiales</taxon>
        <taxon>Aspergillaceae</taxon>
        <taxon>Penicillium</taxon>
    </lineage>
</organism>
<name>A0A9W9KLG0_9EURO</name>
<dbReference type="EMBL" id="JAPQKI010000002">
    <property type="protein sequence ID" value="KAJ5111104.1"/>
    <property type="molecule type" value="Genomic_DNA"/>
</dbReference>
<dbReference type="InterPro" id="IPR029044">
    <property type="entry name" value="Nucleotide-diphossugar_trans"/>
</dbReference>
<dbReference type="RefSeq" id="XP_056479174.1">
    <property type="nucleotide sequence ID" value="XM_056614133.1"/>
</dbReference>
<feature type="compositionally biased region" description="Basic and acidic residues" evidence="1">
    <location>
        <begin position="96"/>
        <end position="111"/>
    </location>
</feature>
<evidence type="ECO:0000313" key="2">
    <source>
        <dbReference type="EMBL" id="KAJ5111104.1"/>
    </source>
</evidence>
<evidence type="ECO:0000256" key="1">
    <source>
        <dbReference type="SAM" id="MobiDB-lite"/>
    </source>
</evidence>
<reference evidence="2" key="2">
    <citation type="journal article" date="2023" name="IMA Fungus">
        <title>Comparative genomic study of the Penicillium genus elucidates a diverse pangenome and 15 lateral gene transfer events.</title>
        <authorList>
            <person name="Petersen C."/>
            <person name="Sorensen T."/>
            <person name="Nielsen M.R."/>
            <person name="Sondergaard T.E."/>
            <person name="Sorensen J.L."/>
            <person name="Fitzpatrick D.A."/>
            <person name="Frisvad J.C."/>
            <person name="Nielsen K.L."/>
        </authorList>
    </citation>
    <scope>NUCLEOTIDE SEQUENCE</scope>
    <source>
        <strain evidence="2">IBT 30761</strain>
    </source>
</reference>